<proteinExistence type="predicted"/>
<dbReference type="EMBL" id="QMNG01000137">
    <property type="protein sequence ID" value="RLC35566.1"/>
    <property type="molecule type" value="Genomic_DNA"/>
</dbReference>
<evidence type="ECO:0000313" key="2">
    <source>
        <dbReference type="Proteomes" id="UP000281261"/>
    </source>
</evidence>
<comment type="caution">
    <text evidence="1">The sequence shown here is derived from an EMBL/GenBank/DDBJ whole genome shotgun (WGS) entry which is preliminary data.</text>
</comment>
<evidence type="ECO:0000313" key="1">
    <source>
        <dbReference type="EMBL" id="RLC35566.1"/>
    </source>
</evidence>
<dbReference type="AlphaFoldDB" id="A0A420ZAG8"/>
<dbReference type="Proteomes" id="UP000281261">
    <property type="component" value="Unassembled WGS sequence"/>
</dbReference>
<accession>A0A420ZAG8</accession>
<reference evidence="1 2" key="1">
    <citation type="submission" date="2018-06" db="EMBL/GenBank/DDBJ databases">
        <title>Extensive metabolic versatility and redundancy in microbially diverse, dynamic hydrothermal sediments.</title>
        <authorList>
            <person name="Dombrowski N."/>
            <person name="Teske A."/>
            <person name="Baker B.J."/>
        </authorList>
    </citation>
    <scope>NUCLEOTIDE SEQUENCE [LARGE SCALE GENOMIC DNA]</scope>
    <source>
        <strain evidence="1">B79_G16</strain>
    </source>
</reference>
<name>A0A420ZAG8_UNCK3</name>
<gene>
    <name evidence="1" type="ORF">DRH29_06050</name>
</gene>
<sequence>MKKSITEILAFLLDLDLTNTQRFYMLVFLLTEDEQGKVPNWVFSELKLTNHHHKHELLELYNMVKQELIKID</sequence>
<feature type="non-terminal residue" evidence="1">
    <location>
        <position position="72"/>
    </location>
</feature>
<protein>
    <submittedName>
        <fullName evidence="1">Uncharacterized protein</fullName>
    </submittedName>
</protein>
<organism evidence="1 2">
    <name type="scientific">candidate division Kazan bacterium</name>
    <dbReference type="NCBI Taxonomy" id="2202143"/>
    <lineage>
        <taxon>Bacteria</taxon>
        <taxon>Bacteria division Kazan-3B-28</taxon>
    </lineage>
</organism>